<dbReference type="Proteomes" id="UP000799770">
    <property type="component" value="Unassembled WGS sequence"/>
</dbReference>
<reference evidence="1" key="1">
    <citation type="journal article" date="2020" name="Stud. Mycol.">
        <title>101 Dothideomycetes genomes: a test case for predicting lifestyles and emergence of pathogens.</title>
        <authorList>
            <person name="Haridas S."/>
            <person name="Albert R."/>
            <person name="Binder M."/>
            <person name="Bloem J."/>
            <person name="Labutti K."/>
            <person name="Salamov A."/>
            <person name="Andreopoulos B."/>
            <person name="Baker S."/>
            <person name="Barry K."/>
            <person name="Bills G."/>
            <person name="Bluhm B."/>
            <person name="Cannon C."/>
            <person name="Castanera R."/>
            <person name="Culley D."/>
            <person name="Daum C."/>
            <person name="Ezra D."/>
            <person name="Gonzalez J."/>
            <person name="Henrissat B."/>
            <person name="Kuo A."/>
            <person name="Liang C."/>
            <person name="Lipzen A."/>
            <person name="Lutzoni F."/>
            <person name="Magnuson J."/>
            <person name="Mondo S."/>
            <person name="Nolan M."/>
            <person name="Ohm R."/>
            <person name="Pangilinan J."/>
            <person name="Park H.-J."/>
            <person name="Ramirez L."/>
            <person name="Alfaro M."/>
            <person name="Sun H."/>
            <person name="Tritt A."/>
            <person name="Yoshinaga Y."/>
            <person name="Zwiers L.-H."/>
            <person name="Turgeon B."/>
            <person name="Goodwin S."/>
            <person name="Spatafora J."/>
            <person name="Crous P."/>
            <person name="Grigoriev I."/>
        </authorList>
    </citation>
    <scope>NUCLEOTIDE SEQUENCE</scope>
    <source>
        <strain evidence="1">CBS 627.86</strain>
    </source>
</reference>
<evidence type="ECO:0000313" key="1">
    <source>
        <dbReference type="EMBL" id="KAF2120092.1"/>
    </source>
</evidence>
<organism evidence="1 2">
    <name type="scientific">Lophiotrema nucula</name>
    <dbReference type="NCBI Taxonomy" id="690887"/>
    <lineage>
        <taxon>Eukaryota</taxon>
        <taxon>Fungi</taxon>
        <taxon>Dikarya</taxon>
        <taxon>Ascomycota</taxon>
        <taxon>Pezizomycotina</taxon>
        <taxon>Dothideomycetes</taxon>
        <taxon>Pleosporomycetidae</taxon>
        <taxon>Pleosporales</taxon>
        <taxon>Lophiotremataceae</taxon>
        <taxon>Lophiotrema</taxon>
    </lineage>
</organism>
<dbReference type="AlphaFoldDB" id="A0A6A5ZKH3"/>
<gene>
    <name evidence="1" type="ORF">BDV96DRAFT_641949</name>
</gene>
<protein>
    <submittedName>
        <fullName evidence="1">Uncharacterized protein</fullName>
    </submittedName>
</protein>
<dbReference type="EMBL" id="ML977314">
    <property type="protein sequence ID" value="KAF2120092.1"/>
    <property type="molecule type" value="Genomic_DNA"/>
</dbReference>
<keyword evidence="2" id="KW-1185">Reference proteome</keyword>
<evidence type="ECO:0000313" key="2">
    <source>
        <dbReference type="Proteomes" id="UP000799770"/>
    </source>
</evidence>
<name>A0A6A5ZKH3_9PLEO</name>
<proteinExistence type="predicted"/>
<accession>A0A6A5ZKH3</accession>
<sequence length="123" mass="14034">MSTPSSLVSFRPRPVWTVTYPEGEGYTVDPHRVAAFQTLRWNVVSVPDNDPILQNWMNLDGGVKAGSYKPSMTEGLRYAVESLPDRERLLAKEAWIDSKAVWCFYGFMIMSGPETRKQFLDDE</sequence>